<dbReference type="Proteomes" id="UP000266118">
    <property type="component" value="Chromosome"/>
</dbReference>
<evidence type="ECO:0000256" key="8">
    <source>
        <dbReference type="ARBA" id="ARBA00066884"/>
    </source>
</evidence>
<evidence type="ECO:0000256" key="9">
    <source>
        <dbReference type="ARBA" id="ARBA00073635"/>
    </source>
</evidence>
<dbReference type="InterPro" id="IPR036873">
    <property type="entry name" value="Rhodanese-like_dom_sf"/>
</dbReference>
<accession>A0A386HQ42</accession>
<evidence type="ECO:0000256" key="2">
    <source>
        <dbReference type="ARBA" id="ARBA00022679"/>
    </source>
</evidence>
<evidence type="ECO:0000256" key="3">
    <source>
        <dbReference type="ARBA" id="ARBA00022741"/>
    </source>
</evidence>
<protein>
    <recommendedName>
        <fullName evidence="9">Molybdopterin-synthase adenylyltransferase</fullName>
        <ecNumber evidence="8">2.7.7.80</ecNumber>
    </recommendedName>
    <alternativeName>
        <fullName evidence="12">MoaD protein adenylase</fullName>
    </alternativeName>
    <alternativeName>
        <fullName evidence="10">Molybdopterin-converting factor subunit 1 adenylase</fullName>
    </alternativeName>
    <alternativeName>
        <fullName evidence="11">Sulfur carrier protein MoaD adenylyltransferase</fullName>
    </alternativeName>
</protein>
<dbReference type="FunFam" id="3.40.50.720:FF:000033">
    <property type="entry name" value="Adenylyltransferase and sulfurtransferase MOCS3"/>
    <property type="match status" value="1"/>
</dbReference>
<proteinExistence type="inferred from homology"/>
<dbReference type="Gene3D" id="3.40.50.720">
    <property type="entry name" value="NAD(P)-binding Rossmann-like Domain"/>
    <property type="match status" value="1"/>
</dbReference>
<dbReference type="EMBL" id="CP032489">
    <property type="protein sequence ID" value="AYD47686.1"/>
    <property type="molecule type" value="Genomic_DNA"/>
</dbReference>
<keyword evidence="4" id="KW-0067">ATP-binding</keyword>
<dbReference type="GO" id="GO:0004792">
    <property type="term" value="F:thiosulfate-cyanide sulfurtransferase activity"/>
    <property type="evidence" value="ECO:0007669"/>
    <property type="project" value="TreeGrafter"/>
</dbReference>
<evidence type="ECO:0000256" key="6">
    <source>
        <dbReference type="ARBA" id="ARBA00055169"/>
    </source>
</evidence>
<evidence type="ECO:0000313" key="15">
    <source>
        <dbReference type="Proteomes" id="UP000266118"/>
    </source>
</evidence>
<dbReference type="GO" id="GO:0005829">
    <property type="term" value="C:cytosol"/>
    <property type="evidence" value="ECO:0007669"/>
    <property type="project" value="TreeGrafter"/>
</dbReference>
<dbReference type="InterPro" id="IPR001763">
    <property type="entry name" value="Rhodanese-like_dom"/>
</dbReference>
<dbReference type="GO" id="GO:0061605">
    <property type="term" value="F:molybdopterin-synthase adenylyltransferase activity"/>
    <property type="evidence" value="ECO:0007669"/>
    <property type="project" value="UniProtKB-EC"/>
</dbReference>
<comment type="similarity">
    <text evidence="1">Belongs to the HesA/MoeB/ThiF family.</text>
</comment>
<keyword evidence="15" id="KW-1185">Reference proteome</keyword>
<sequence length="371" mass="41907">MDRKYHYERYQTQVALKELGENGQEKLSLAKVLVVGAGGLGCPALQYLAGAGIGKIGIIDDDIVSLSNLHRQVLFGIDDIGKYKVDAAAKQLKELNPEIIYHTYKERLDNRNALAIIEPYDIIIDGTDNLTSKYVINDACLLLNKPFIYGGISGYEGQVALFNVNNNSANYRDLFPQLPEEASLDCNQQGVLGMLSGIIGCMQATEAIKWIAGIGKTTCNTIFNYNMLEQKIYSFSLSHHLENQTPAPANPTAFKSYNYDIACNTDEDERYSIDIVSFEELRLHKNTMVIDLRQLDELPLLYEFEHLKIPEQILYNQAEELPYEEFILLCQTGKRSLLAAKKLRAIFKNKRKVFSLQGGILQWKKYASNKK</sequence>
<dbReference type="Pfam" id="PF00899">
    <property type="entry name" value="ThiF"/>
    <property type="match status" value="1"/>
</dbReference>
<dbReference type="PROSITE" id="PS50206">
    <property type="entry name" value="RHODANESE_3"/>
    <property type="match status" value="1"/>
</dbReference>
<dbReference type="PANTHER" id="PTHR10953:SF102">
    <property type="entry name" value="ADENYLYLTRANSFERASE AND SULFURTRANSFERASE MOCS3"/>
    <property type="match status" value="1"/>
</dbReference>
<dbReference type="InterPro" id="IPR000594">
    <property type="entry name" value="ThiF_NAD_FAD-bd"/>
</dbReference>
<evidence type="ECO:0000256" key="7">
    <source>
        <dbReference type="ARBA" id="ARBA00063809"/>
    </source>
</evidence>
<keyword evidence="3" id="KW-0547">Nucleotide-binding</keyword>
<organism evidence="14 15">
    <name type="scientific">Arachidicoccus soli</name>
    <dbReference type="NCBI Taxonomy" id="2341117"/>
    <lineage>
        <taxon>Bacteria</taxon>
        <taxon>Pseudomonadati</taxon>
        <taxon>Bacteroidota</taxon>
        <taxon>Chitinophagia</taxon>
        <taxon>Chitinophagales</taxon>
        <taxon>Chitinophagaceae</taxon>
        <taxon>Arachidicoccus</taxon>
    </lineage>
</organism>
<dbReference type="CDD" id="cd00757">
    <property type="entry name" value="ThiF_MoeB_HesA_family"/>
    <property type="match status" value="1"/>
</dbReference>
<evidence type="ECO:0000256" key="1">
    <source>
        <dbReference type="ARBA" id="ARBA00009919"/>
    </source>
</evidence>
<gene>
    <name evidence="14" type="ORF">D6B99_08770</name>
</gene>
<comment type="function">
    <text evidence="6">Catalyzes the adenylation by ATP of the carboxyl group of the C-terminal glycine of sulfur carrier protein MoaD.</text>
</comment>
<dbReference type="KEGG" id="ark:D6B99_08770"/>
<dbReference type="GO" id="GO:0008641">
    <property type="term" value="F:ubiquitin-like modifier activating enzyme activity"/>
    <property type="evidence" value="ECO:0007669"/>
    <property type="project" value="InterPro"/>
</dbReference>
<dbReference type="Gene3D" id="3.40.250.10">
    <property type="entry name" value="Rhodanese-like domain"/>
    <property type="match status" value="1"/>
</dbReference>
<dbReference type="PANTHER" id="PTHR10953">
    <property type="entry name" value="UBIQUITIN-ACTIVATING ENZYME E1"/>
    <property type="match status" value="1"/>
</dbReference>
<dbReference type="AlphaFoldDB" id="A0A386HQ42"/>
<evidence type="ECO:0000313" key="14">
    <source>
        <dbReference type="EMBL" id="AYD47686.1"/>
    </source>
</evidence>
<dbReference type="InterPro" id="IPR035985">
    <property type="entry name" value="Ubiquitin-activating_enz"/>
</dbReference>
<comment type="subunit">
    <text evidence="7">Homodimer. Forms a stable heterotetrameric complex of 2 MoeB and 2 MoaD during adenylation of MoaD.</text>
</comment>
<evidence type="ECO:0000259" key="13">
    <source>
        <dbReference type="PROSITE" id="PS50206"/>
    </source>
</evidence>
<dbReference type="InterPro" id="IPR045886">
    <property type="entry name" value="ThiF/MoeB/HesA"/>
</dbReference>
<dbReference type="SUPFAM" id="SSF69572">
    <property type="entry name" value="Activating enzymes of the ubiquitin-like proteins"/>
    <property type="match status" value="1"/>
</dbReference>
<dbReference type="EC" id="2.7.7.80" evidence="8"/>
<evidence type="ECO:0000256" key="12">
    <source>
        <dbReference type="ARBA" id="ARBA00078531"/>
    </source>
</evidence>
<feature type="domain" description="Rhodanese" evidence="13">
    <location>
        <begin position="283"/>
        <end position="368"/>
    </location>
</feature>
<dbReference type="SUPFAM" id="SSF52821">
    <property type="entry name" value="Rhodanese/Cell cycle control phosphatase"/>
    <property type="match status" value="1"/>
</dbReference>
<evidence type="ECO:0000256" key="11">
    <source>
        <dbReference type="ARBA" id="ARBA00075328"/>
    </source>
</evidence>
<name>A0A386HQ42_9BACT</name>
<dbReference type="OrthoDB" id="9804286at2"/>
<dbReference type="RefSeq" id="WP_119987117.1">
    <property type="nucleotide sequence ID" value="NZ_CP032489.1"/>
</dbReference>
<dbReference type="GO" id="GO:0008146">
    <property type="term" value="F:sulfotransferase activity"/>
    <property type="evidence" value="ECO:0007669"/>
    <property type="project" value="TreeGrafter"/>
</dbReference>
<evidence type="ECO:0000256" key="4">
    <source>
        <dbReference type="ARBA" id="ARBA00022840"/>
    </source>
</evidence>
<dbReference type="CDD" id="cd00158">
    <property type="entry name" value="RHOD"/>
    <property type="match status" value="1"/>
</dbReference>
<comment type="catalytic activity">
    <reaction evidence="5">
        <text>[molybdopterin-synthase sulfur-carrier protein]-C-terminal Gly-Gly + ATP + H(+) = [molybdopterin-synthase sulfur-carrier protein]-C-terminal Gly-Gly-AMP + diphosphate</text>
        <dbReference type="Rhea" id="RHEA:43616"/>
        <dbReference type="Rhea" id="RHEA-COMP:12159"/>
        <dbReference type="Rhea" id="RHEA-COMP:12202"/>
        <dbReference type="ChEBI" id="CHEBI:15378"/>
        <dbReference type="ChEBI" id="CHEBI:30616"/>
        <dbReference type="ChEBI" id="CHEBI:33019"/>
        <dbReference type="ChEBI" id="CHEBI:90618"/>
        <dbReference type="ChEBI" id="CHEBI:90778"/>
        <dbReference type="EC" id="2.7.7.80"/>
    </reaction>
</comment>
<keyword evidence="2" id="KW-0808">Transferase</keyword>
<evidence type="ECO:0000256" key="10">
    <source>
        <dbReference type="ARBA" id="ARBA00075110"/>
    </source>
</evidence>
<dbReference type="GO" id="GO:0005524">
    <property type="term" value="F:ATP binding"/>
    <property type="evidence" value="ECO:0007669"/>
    <property type="project" value="UniProtKB-KW"/>
</dbReference>
<evidence type="ECO:0000256" key="5">
    <source>
        <dbReference type="ARBA" id="ARBA00052218"/>
    </source>
</evidence>
<reference evidence="14 15" key="1">
    <citation type="submission" date="2018-09" db="EMBL/GenBank/DDBJ databases">
        <title>Arachidicoccus sp. nov., a bacterium isolated from soil.</title>
        <authorList>
            <person name="Weon H.-Y."/>
            <person name="Kwon S.-W."/>
            <person name="Lee S.A."/>
        </authorList>
    </citation>
    <scope>NUCLEOTIDE SEQUENCE [LARGE SCALE GENOMIC DNA]</scope>
    <source>
        <strain evidence="14 15">KIS59-12</strain>
    </source>
</reference>